<evidence type="ECO:0000259" key="2">
    <source>
        <dbReference type="Pfam" id="PF00892"/>
    </source>
</evidence>
<dbReference type="SUPFAM" id="SSF103481">
    <property type="entry name" value="Multidrug resistance efflux transporter EmrE"/>
    <property type="match status" value="2"/>
</dbReference>
<dbReference type="InterPro" id="IPR037185">
    <property type="entry name" value="EmrE-like"/>
</dbReference>
<keyword evidence="4" id="KW-1185">Reference proteome</keyword>
<feature type="transmembrane region" description="Helical" evidence="1">
    <location>
        <begin position="127"/>
        <end position="145"/>
    </location>
</feature>
<keyword evidence="1" id="KW-0472">Membrane</keyword>
<protein>
    <submittedName>
        <fullName evidence="3">Uncharacterized membrane protein RarD, contains two EamA domains</fullName>
    </submittedName>
</protein>
<sequence>MDLVKQKRLAVLCAMTSALVWGLMWFPFRHMAEAGVSTATTSLMVYLVSIALGGVVFFDTYRRQLRFERVLVPLTLLYGWCNFSYTWAVSEGQVMRVLLLFYLSPLWTVFFSSLLLHERLTRRGWQVVAMSLTGCAVILYRPGLFDGALPLSTRAEWLALSGGVAFALGNVISRQAQGLPVPVKSASVWLGVAGFGLGALLVRGDLAEIGAVTGWQWLVLLALGATLLATSVISMHGLTILPATQVMTLMLMELVFAALSAYFLAGERMSLSEWAGGALIGGASLLSGGMTEKRRPTVPAPAPPAA</sequence>
<evidence type="ECO:0000313" key="3">
    <source>
        <dbReference type="EMBL" id="CUA87147.1"/>
    </source>
</evidence>
<dbReference type="AlphaFoldDB" id="A0A0K6H853"/>
<dbReference type="RefSeq" id="WP_055434532.1">
    <property type="nucleotide sequence ID" value="NZ_CYHA01000011.1"/>
</dbReference>
<feature type="transmembrane region" description="Helical" evidence="1">
    <location>
        <begin position="157"/>
        <end position="173"/>
    </location>
</feature>
<feature type="transmembrane region" description="Helical" evidence="1">
    <location>
        <begin position="185"/>
        <end position="202"/>
    </location>
</feature>
<reference evidence="4" key="1">
    <citation type="submission" date="2015-08" db="EMBL/GenBank/DDBJ databases">
        <authorList>
            <person name="Varghese N."/>
        </authorList>
    </citation>
    <scope>NUCLEOTIDE SEQUENCE [LARGE SCALE GENOMIC DNA]</scope>
    <source>
        <strain evidence="4">DSM 17901</strain>
    </source>
</reference>
<feature type="transmembrane region" description="Helical" evidence="1">
    <location>
        <begin position="94"/>
        <end position="115"/>
    </location>
</feature>
<evidence type="ECO:0000313" key="4">
    <source>
        <dbReference type="Proteomes" id="UP000243535"/>
    </source>
</evidence>
<evidence type="ECO:0000256" key="1">
    <source>
        <dbReference type="SAM" id="Phobius"/>
    </source>
</evidence>
<keyword evidence="1" id="KW-0812">Transmembrane</keyword>
<feature type="transmembrane region" description="Helical" evidence="1">
    <location>
        <begin position="9"/>
        <end position="28"/>
    </location>
</feature>
<organism evidence="3 4">
    <name type="scientific">Gulbenkiania indica</name>
    <dbReference type="NCBI Taxonomy" id="375574"/>
    <lineage>
        <taxon>Bacteria</taxon>
        <taxon>Pseudomonadati</taxon>
        <taxon>Pseudomonadota</taxon>
        <taxon>Betaproteobacteria</taxon>
        <taxon>Neisseriales</taxon>
        <taxon>Chromobacteriaceae</taxon>
        <taxon>Gulbenkiania</taxon>
    </lineage>
</organism>
<feature type="domain" description="EamA" evidence="2">
    <location>
        <begin position="155"/>
        <end position="286"/>
    </location>
</feature>
<dbReference type="Proteomes" id="UP000243535">
    <property type="component" value="Unassembled WGS sequence"/>
</dbReference>
<proteinExistence type="predicted"/>
<name>A0A0K6H853_9NEIS</name>
<feature type="domain" description="EamA" evidence="2">
    <location>
        <begin position="9"/>
        <end position="139"/>
    </location>
</feature>
<dbReference type="GO" id="GO:0016020">
    <property type="term" value="C:membrane"/>
    <property type="evidence" value="ECO:0007669"/>
    <property type="project" value="InterPro"/>
</dbReference>
<dbReference type="EMBL" id="CYHA01000011">
    <property type="protein sequence ID" value="CUA87147.1"/>
    <property type="molecule type" value="Genomic_DNA"/>
</dbReference>
<accession>A0A0K6H853</accession>
<feature type="transmembrane region" description="Helical" evidence="1">
    <location>
        <begin position="246"/>
        <end position="265"/>
    </location>
</feature>
<feature type="transmembrane region" description="Helical" evidence="1">
    <location>
        <begin position="70"/>
        <end position="88"/>
    </location>
</feature>
<feature type="transmembrane region" description="Helical" evidence="1">
    <location>
        <begin position="34"/>
        <end position="58"/>
    </location>
</feature>
<dbReference type="PANTHER" id="PTHR22911">
    <property type="entry name" value="ACYL-MALONYL CONDENSING ENZYME-RELATED"/>
    <property type="match status" value="1"/>
</dbReference>
<dbReference type="STRING" id="375574.GCA_001418035_02664"/>
<feature type="transmembrane region" description="Helical" evidence="1">
    <location>
        <begin position="214"/>
        <end position="234"/>
    </location>
</feature>
<dbReference type="OrthoDB" id="5295396at2"/>
<gene>
    <name evidence="3" type="ORF">Ga0061063_0081</name>
</gene>
<keyword evidence="1" id="KW-1133">Transmembrane helix</keyword>
<dbReference type="Pfam" id="PF00892">
    <property type="entry name" value="EamA"/>
    <property type="match status" value="2"/>
</dbReference>
<dbReference type="InterPro" id="IPR000620">
    <property type="entry name" value="EamA_dom"/>
</dbReference>